<dbReference type="AlphaFoldDB" id="A0A426Y638"/>
<accession>A0A426Y638</accession>
<comment type="caution">
    <text evidence="1">The sequence shown here is derived from an EMBL/GenBank/DDBJ whole genome shotgun (WGS) entry which is preliminary data.</text>
</comment>
<dbReference type="EMBL" id="AMZH03014822">
    <property type="protein sequence ID" value="RRT46991.1"/>
    <property type="molecule type" value="Genomic_DNA"/>
</dbReference>
<reference evidence="1 2" key="1">
    <citation type="journal article" date="2014" name="Agronomy (Basel)">
        <title>A Draft Genome Sequence for Ensete ventricosum, the Drought-Tolerant Tree Against Hunger.</title>
        <authorList>
            <person name="Harrison J."/>
            <person name="Moore K.A."/>
            <person name="Paszkiewicz K."/>
            <person name="Jones T."/>
            <person name="Grant M."/>
            <person name="Ambacheew D."/>
            <person name="Muzemil S."/>
            <person name="Studholme D.J."/>
        </authorList>
    </citation>
    <scope>NUCLEOTIDE SEQUENCE [LARGE SCALE GENOMIC DNA]</scope>
</reference>
<dbReference type="Proteomes" id="UP000287651">
    <property type="component" value="Unassembled WGS sequence"/>
</dbReference>
<gene>
    <name evidence="1" type="ORF">B296_00054042</name>
</gene>
<sequence>MVGAPGLVRFGVSGVDISGGLFRELLESVSVEEDLHKGLVGMGVPDVTISTLKLVEVARTLDLTSVVTLGVTNSYGESIGTEACREGIARHVALMACDGSSAVVAFDQFLLGCRHGYGASVGPHLTRMSTWR</sequence>
<protein>
    <submittedName>
        <fullName evidence="1">Uncharacterized protein</fullName>
    </submittedName>
</protein>
<name>A0A426Y638_ENSVE</name>
<evidence type="ECO:0000313" key="2">
    <source>
        <dbReference type="Proteomes" id="UP000287651"/>
    </source>
</evidence>
<proteinExistence type="predicted"/>
<evidence type="ECO:0000313" key="1">
    <source>
        <dbReference type="EMBL" id="RRT46991.1"/>
    </source>
</evidence>
<organism evidence="1 2">
    <name type="scientific">Ensete ventricosum</name>
    <name type="common">Abyssinian banana</name>
    <name type="synonym">Musa ensete</name>
    <dbReference type="NCBI Taxonomy" id="4639"/>
    <lineage>
        <taxon>Eukaryota</taxon>
        <taxon>Viridiplantae</taxon>
        <taxon>Streptophyta</taxon>
        <taxon>Embryophyta</taxon>
        <taxon>Tracheophyta</taxon>
        <taxon>Spermatophyta</taxon>
        <taxon>Magnoliopsida</taxon>
        <taxon>Liliopsida</taxon>
        <taxon>Zingiberales</taxon>
        <taxon>Musaceae</taxon>
        <taxon>Ensete</taxon>
    </lineage>
</organism>